<evidence type="ECO:0000313" key="3">
    <source>
        <dbReference type="Proteomes" id="UP000015102"/>
    </source>
</evidence>
<evidence type="ECO:0000313" key="2">
    <source>
        <dbReference type="EnsemblMetazoa" id="MESCA005908-PA"/>
    </source>
</evidence>
<dbReference type="AlphaFoldDB" id="T1GQJ9"/>
<accession>T1GQJ9</accession>
<evidence type="ECO:0000256" key="1">
    <source>
        <dbReference type="SAM" id="MobiDB-lite"/>
    </source>
</evidence>
<dbReference type="HOGENOM" id="CLU_596267_0_0_1"/>
<reference evidence="2" key="2">
    <citation type="submission" date="2015-06" db="UniProtKB">
        <authorList>
            <consortium name="EnsemblMetazoa"/>
        </authorList>
    </citation>
    <scope>IDENTIFICATION</scope>
</reference>
<name>T1GQJ9_MEGSC</name>
<feature type="region of interest" description="Disordered" evidence="1">
    <location>
        <begin position="323"/>
        <end position="370"/>
    </location>
</feature>
<dbReference type="Proteomes" id="UP000015102">
    <property type="component" value="Unassembled WGS sequence"/>
</dbReference>
<feature type="compositionally biased region" description="Acidic residues" evidence="1">
    <location>
        <begin position="1"/>
        <end position="54"/>
    </location>
</feature>
<organism evidence="2 3">
    <name type="scientific">Megaselia scalaris</name>
    <name type="common">Humpbacked fly</name>
    <name type="synonym">Phora scalaris</name>
    <dbReference type="NCBI Taxonomy" id="36166"/>
    <lineage>
        <taxon>Eukaryota</taxon>
        <taxon>Metazoa</taxon>
        <taxon>Ecdysozoa</taxon>
        <taxon>Arthropoda</taxon>
        <taxon>Hexapoda</taxon>
        <taxon>Insecta</taxon>
        <taxon>Pterygota</taxon>
        <taxon>Neoptera</taxon>
        <taxon>Endopterygota</taxon>
        <taxon>Diptera</taxon>
        <taxon>Brachycera</taxon>
        <taxon>Muscomorpha</taxon>
        <taxon>Platypezoidea</taxon>
        <taxon>Phoridae</taxon>
        <taxon>Megaseliini</taxon>
        <taxon>Megaselia</taxon>
    </lineage>
</organism>
<feature type="compositionally biased region" description="Polar residues" evidence="1">
    <location>
        <begin position="328"/>
        <end position="365"/>
    </location>
</feature>
<sequence>MGDEDEDERDEDELDGEEEDDEEDADEDEDIEDEEDEEEDEEDDEDDMNQENPEESLRKLPECLEILSNVALKPDEFTRALSEMRPTELVQVFPQITNFISQKPQQINIPQQIGFQNGKNQGNYTHEEHFRMYHPVVDQLDEEALATIYPALDETFNTDGTINVDVGGDGEEEDETKNYEFGLESVEEFFNVFQNCGDPSSIPDCPEFAAELTTMNSFCKTRWNGTGLLNQLQQWMLEEPQYADENIQHQQQKIAANIVLDAPLQRLSDSSASSQAQEDVTIYSSNAGPLHIQQQGSNQQQIHLPLIPITTQEGLTEVLRNDEADDSSLPTSAPNTKNEQEGDVSSQDQPLDLTTGQPQQPSSSHLIPGVNEDGSLIFDVDAGRTSPRSLQFLFQLPNVQQQSNLQQQQQPQAQQVIVKNNTISSNSVDVNSATSPGYPTSSSGYTNAATITNCCKAQR</sequence>
<proteinExistence type="predicted"/>
<feature type="region of interest" description="Disordered" evidence="1">
    <location>
        <begin position="1"/>
        <end position="58"/>
    </location>
</feature>
<reference evidence="3" key="1">
    <citation type="submission" date="2013-02" db="EMBL/GenBank/DDBJ databases">
        <authorList>
            <person name="Hughes D."/>
        </authorList>
    </citation>
    <scope>NUCLEOTIDE SEQUENCE</scope>
    <source>
        <strain>Durham</strain>
        <strain evidence="3">NC isolate 2 -- Noor lab</strain>
    </source>
</reference>
<protein>
    <submittedName>
        <fullName evidence="2">Uncharacterized protein</fullName>
    </submittedName>
</protein>
<dbReference type="STRING" id="36166.T1GQJ9"/>
<keyword evidence="3" id="KW-1185">Reference proteome</keyword>
<dbReference type="EnsemblMetazoa" id="MESCA005908-RA">
    <property type="protein sequence ID" value="MESCA005908-PA"/>
    <property type="gene ID" value="MESCA005908"/>
</dbReference>
<dbReference type="EMBL" id="CAQQ02038487">
    <property type="status" value="NOT_ANNOTATED_CDS"/>
    <property type="molecule type" value="Genomic_DNA"/>
</dbReference>
<dbReference type="EMBL" id="CAQQ02038488">
    <property type="status" value="NOT_ANNOTATED_CDS"/>
    <property type="molecule type" value="Genomic_DNA"/>
</dbReference>